<keyword evidence="2" id="KW-1185">Reference proteome</keyword>
<evidence type="ECO:0000313" key="1">
    <source>
        <dbReference type="EMBL" id="CAB3407004.1"/>
    </source>
</evidence>
<reference evidence="1 2" key="1">
    <citation type="submission" date="2020-04" db="EMBL/GenBank/DDBJ databases">
        <authorList>
            <person name="Laetsch R D."/>
            <person name="Stevens L."/>
            <person name="Kumar S."/>
            <person name="Blaxter L. M."/>
        </authorList>
    </citation>
    <scope>NUCLEOTIDE SEQUENCE [LARGE SCALE GENOMIC DNA]</scope>
</reference>
<organism evidence="1 2">
    <name type="scientific">Caenorhabditis bovis</name>
    <dbReference type="NCBI Taxonomy" id="2654633"/>
    <lineage>
        <taxon>Eukaryota</taxon>
        <taxon>Metazoa</taxon>
        <taxon>Ecdysozoa</taxon>
        <taxon>Nematoda</taxon>
        <taxon>Chromadorea</taxon>
        <taxon>Rhabditida</taxon>
        <taxon>Rhabditina</taxon>
        <taxon>Rhabditomorpha</taxon>
        <taxon>Rhabditoidea</taxon>
        <taxon>Rhabditidae</taxon>
        <taxon>Peloderinae</taxon>
        <taxon>Caenorhabditis</taxon>
    </lineage>
</organism>
<name>A0A8S1F3C0_9PELO</name>
<protein>
    <submittedName>
        <fullName evidence="1">Uncharacterized protein</fullName>
    </submittedName>
</protein>
<sequence length="156" mass="18257">MLIYITFPSRRPSDHSAVHDSDEARPKISDRTLVVIFNWYNGKVVEAIDKDNVLSPYWDNTLFITCRDDILLKSLFFYDNLAFPKMQDYETGTTFLPTDYYSRYSKRFLFTMSLDAPKHVKTLFYHPVDPLIIVSKDKKLFAIHPKKSIDANNCFA</sequence>
<accession>A0A8S1F3C0</accession>
<gene>
    <name evidence="1" type="ORF">CBOVIS_LOCUS8997</name>
</gene>
<dbReference type="AlphaFoldDB" id="A0A8S1F3C0"/>
<proteinExistence type="predicted"/>
<comment type="caution">
    <text evidence="1">The sequence shown here is derived from an EMBL/GenBank/DDBJ whole genome shotgun (WGS) entry which is preliminary data.</text>
</comment>
<evidence type="ECO:0000313" key="2">
    <source>
        <dbReference type="Proteomes" id="UP000494206"/>
    </source>
</evidence>
<dbReference type="Proteomes" id="UP000494206">
    <property type="component" value="Unassembled WGS sequence"/>
</dbReference>
<dbReference type="EMBL" id="CADEPM010000006">
    <property type="protein sequence ID" value="CAB3407004.1"/>
    <property type="molecule type" value="Genomic_DNA"/>
</dbReference>